<dbReference type="GO" id="GO:0042147">
    <property type="term" value="P:retrograde transport, endosome to Golgi"/>
    <property type="evidence" value="ECO:0007669"/>
    <property type="project" value="TreeGrafter"/>
</dbReference>
<dbReference type="InterPro" id="IPR000727">
    <property type="entry name" value="T_SNARE_dom"/>
</dbReference>
<dbReference type="GO" id="GO:0005829">
    <property type="term" value="C:cytosol"/>
    <property type="evidence" value="ECO:0007669"/>
    <property type="project" value="GOC"/>
</dbReference>
<dbReference type="SMART" id="SM00397">
    <property type="entry name" value="t_SNARE"/>
    <property type="match status" value="1"/>
</dbReference>
<evidence type="ECO:0000259" key="10">
    <source>
        <dbReference type="SMART" id="SM00397"/>
    </source>
</evidence>
<dbReference type="GO" id="GO:0031902">
    <property type="term" value="C:late endosome membrane"/>
    <property type="evidence" value="ECO:0007669"/>
    <property type="project" value="TreeGrafter"/>
</dbReference>
<dbReference type="GO" id="GO:0015031">
    <property type="term" value="P:protein transport"/>
    <property type="evidence" value="ECO:0007669"/>
    <property type="project" value="UniProtKB-KW"/>
</dbReference>
<keyword evidence="4 9" id="KW-0812">Transmembrane</keyword>
<keyword evidence="5" id="KW-0653">Protein transport</keyword>
<evidence type="ECO:0000256" key="7">
    <source>
        <dbReference type="ARBA" id="ARBA00023054"/>
    </source>
</evidence>
<feature type="transmembrane region" description="Helical" evidence="9">
    <location>
        <begin position="88"/>
        <end position="111"/>
    </location>
</feature>
<proteinExistence type="inferred from homology"/>
<dbReference type="GO" id="GO:0012507">
    <property type="term" value="C:ER to Golgi transport vesicle membrane"/>
    <property type="evidence" value="ECO:0007669"/>
    <property type="project" value="TreeGrafter"/>
</dbReference>
<dbReference type="CDD" id="cd15890">
    <property type="entry name" value="SNARE_Vti1b"/>
    <property type="match status" value="1"/>
</dbReference>
<reference evidence="11" key="1">
    <citation type="submission" date="2020-08" db="EMBL/GenBank/DDBJ databases">
        <title>Genome sequencing and assembly of the red palm weevil Rhynchophorus ferrugineus.</title>
        <authorList>
            <person name="Dias G.B."/>
            <person name="Bergman C.M."/>
            <person name="Manee M."/>
        </authorList>
    </citation>
    <scope>NUCLEOTIDE SEQUENCE</scope>
    <source>
        <strain evidence="11">AA-2017</strain>
        <tissue evidence="11">Whole larva</tissue>
    </source>
</reference>
<keyword evidence="7" id="KW-0175">Coiled coil</keyword>
<dbReference type="GO" id="GO:0000149">
    <property type="term" value="F:SNARE binding"/>
    <property type="evidence" value="ECO:0007669"/>
    <property type="project" value="TreeGrafter"/>
</dbReference>
<comment type="similarity">
    <text evidence="2">Belongs to the VTI1 family.</text>
</comment>
<organism evidence="11 12">
    <name type="scientific">Rhynchophorus ferrugineus</name>
    <name type="common">Red palm weevil</name>
    <name type="synonym">Curculio ferrugineus</name>
    <dbReference type="NCBI Taxonomy" id="354439"/>
    <lineage>
        <taxon>Eukaryota</taxon>
        <taxon>Metazoa</taxon>
        <taxon>Ecdysozoa</taxon>
        <taxon>Arthropoda</taxon>
        <taxon>Hexapoda</taxon>
        <taxon>Insecta</taxon>
        <taxon>Pterygota</taxon>
        <taxon>Neoptera</taxon>
        <taxon>Endopterygota</taxon>
        <taxon>Coleoptera</taxon>
        <taxon>Polyphaga</taxon>
        <taxon>Cucujiformia</taxon>
        <taxon>Curculionidae</taxon>
        <taxon>Dryophthorinae</taxon>
        <taxon>Rhynchophorus</taxon>
    </lineage>
</organism>
<evidence type="ECO:0000256" key="3">
    <source>
        <dbReference type="ARBA" id="ARBA00022448"/>
    </source>
</evidence>
<dbReference type="Proteomes" id="UP000625711">
    <property type="component" value="Unassembled WGS sequence"/>
</dbReference>
<dbReference type="GO" id="GO:0006896">
    <property type="term" value="P:Golgi to vacuole transport"/>
    <property type="evidence" value="ECO:0007669"/>
    <property type="project" value="TreeGrafter"/>
</dbReference>
<dbReference type="GO" id="GO:0005794">
    <property type="term" value="C:Golgi apparatus"/>
    <property type="evidence" value="ECO:0007669"/>
    <property type="project" value="TreeGrafter"/>
</dbReference>
<evidence type="ECO:0000313" key="11">
    <source>
        <dbReference type="EMBL" id="KAF7268598.1"/>
    </source>
</evidence>
<dbReference type="PANTHER" id="PTHR21230:SF89">
    <property type="entry name" value="VESICLE TRANSPORT THROUGH INTERACTION WITH T-SNARES HOMOLOG 1B"/>
    <property type="match status" value="1"/>
</dbReference>
<dbReference type="AlphaFoldDB" id="A0A834HWP2"/>
<sequence>MFSGSDNHDWEAHNRQVVLEGTQILERTGQSLARSNQIAIETEQIGQEVISELGQQRESLLRTRDRLDDANTNLDNTKAILKRMGRNVIYNKVILISIILLEVLILILLVYNKFFKR</sequence>
<keyword evidence="12" id="KW-1185">Reference proteome</keyword>
<dbReference type="GO" id="GO:0031201">
    <property type="term" value="C:SNARE complex"/>
    <property type="evidence" value="ECO:0007669"/>
    <property type="project" value="TreeGrafter"/>
</dbReference>
<evidence type="ECO:0000256" key="6">
    <source>
        <dbReference type="ARBA" id="ARBA00022989"/>
    </source>
</evidence>
<evidence type="ECO:0000256" key="5">
    <source>
        <dbReference type="ARBA" id="ARBA00022927"/>
    </source>
</evidence>
<dbReference type="GO" id="GO:0005789">
    <property type="term" value="C:endoplasmic reticulum membrane"/>
    <property type="evidence" value="ECO:0007669"/>
    <property type="project" value="TreeGrafter"/>
</dbReference>
<dbReference type="FunFam" id="1.20.5.110:FF:000002">
    <property type="entry name" value="Vesicle transport through interaction with t-SNAREsB"/>
    <property type="match status" value="1"/>
</dbReference>
<dbReference type="GO" id="GO:0048280">
    <property type="term" value="P:vesicle fusion with Golgi apparatus"/>
    <property type="evidence" value="ECO:0007669"/>
    <property type="project" value="TreeGrafter"/>
</dbReference>
<dbReference type="SUPFAM" id="SSF58038">
    <property type="entry name" value="SNARE fusion complex"/>
    <property type="match status" value="1"/>
</dbReference>
<accession>A0A834HWP2</accession>
<dbReference type="GO" id="GO:0005484">
    <property type="term" value="F:SNAP receptor activity"/>
    <property type="evidence" value="ECO:0007669"/>
    <property type="project" value="TreeGrafter"/>
</dbReference>
<protein>
    <recommendedName>
        <fullName evidence="10">t-SNARE coiled-coil homology domain-containing protein</fullName>
    </recommendedName>
</protein>
<comment type="caution">
    <text evidence="11">The sequence shown here is derived from an EMBL/GenBank/DDBJ whole genome shotgun (WGS) entry which is preliminary data.</text>
</comment>
<feature type="domain" description="T-SNARE coiled-coil homology" evidence="10">
    <location>
        <begin position="17"/>
        <end position="84"/>
    </location>
</feature>
<evidence type="ECO:0000256" key="8">
    <source>
        <dbReference type="ARBA" id="ARBA00023136"/>
    </source>
</evidence>
<dbReference type="GO" id="GO:0016236">
    <property type="term" value="P:macroautophagy"/>
    <property type="evidence" value="ECO:0007669"/>
    <property type="project" value="TreeGrafter"/>
</dbReference>
<gene>
    <name evidence="11" type="ORF">GWI33_018288</name>
</gene>
<evidence type="ECO:0000256" key="9">
    <source>
        <dbReference type="SAM" id="Phobius"/>
    </source>
</evidence>
<dbReference type="GO" id="GO:0006891">
    <property type="term" value="P:intra-Golgi vesicle-mediated transport"/>
    <property type="evidence" value="ECO:0007669"/>
    <property type="project" value="TreeGrafter"/>
</dbReference>
<dbReference type="GO" id="GO:1903076">
    <property type="term" value="P:regulation of protein localization to plasma membrane"/>
    <property type="evidence" value="ECO:0007669"/>
    <property type="project" value="TreeGrafter"/>
</dbReference>
<dbReference type="Pfam" id="PF12352">
    <property type="entry name" value="V-SNARE_C"/>
    <property type="match status" value="1"/>
</dbReference>
<evidence type="ECO:0000313" key="12">
    <source>
        <dbReference type="Proteomes" id="UP000625711"/>
    </source>
</evidence>
<dbReference type="PANTHER" id="PTHR21230">
    <property type="entry name" value="VESICLE TRANSPORT V-SNARE PROTEIN VTI1-RELATED"/>
    <property type="match status" value="1"/>
</dbReference>
<keyword evidence="3" id="KW-0813">Transport</keyword>
<dbReference type="Gene3D" id="1.20.5.110">
    <property type="match status" value="1"/>
</dbReference>
<name>A0A834HWP2_RHYFE</name>
<dbReference type="EMBL" id="JAACXV010014318">
    <property type="protein sequence ID" value="KAF7268598.1"/>
    <property type="molecule type" value="Genomic_DNA"/>
</dbReference>
<keyword evidence="6 9" id="KW-1133">Transmembrane helix</keyword>
<evidence type="ECO:0000256" key="1">
    <source>
        <dbReference type="ARBA" id="ARBA00004211"/>
    </source>
</evidence>
<keyword evidence="8 9" id="KW-0472">Membrane</keyword>
<evidence type="ECO:0000256" key="2">
    <source>
        <dbReference type="ARBA" id="ARBA00006108"/>
    </source>
</evidence>
<comment type="subcellular location">
    <subcellularLocation>
        <location evidence="1">Membrane</location>
        <topology evidence="1">Single-pass type IV membrane protein</topology>
    </subcellularLocation>
</comment>
<dbReference type="OrthoDB" id="430637at2759"/>
<evidence type="ECO:0000256" key="4">
    <source>
        <dbReference type="ARBA" id="ARBA00022692"/>
    </source>
</evidence>